<reference evidence="2" key="1">
    <citation type="journal article" date="2012" name="Nature">
        <title>A physical, genetic and functional sequence assembly of the barley genome.</title>
        <authorList>
            <consortium name="The International Barley Genome Sequencing Consortium"/>
            <person name="Mayer K.F."/>
            <person name="Waugh R."/>
            <person name="Brown J.W."/>
            <person name="Schulman A."/>
            <person name="Langridge P."/>
            <person name="Platzer M."/>
            <person name="Fincher G.B."/>
            <person name="Muehlbauer G.J."/>
            <person name="Sato K."/>
            <person name="Close T.J."/>
            <person name="Wise R.P."/>
            <person name="Stein N."/>
        </authorList>
    </citation>
    <scope>NUCLEOTIDE SEQUENCE [LARGE SCALE GENOMIC DNA]</scope>
    <source>
        <strain evidence="2">cv. Morex</strain>
    </source>
</reference>
<dbReference type="PANTHER" id="PTHR15496">
    <property type="entry name" value="GENERAL TRANSCRIPTION FACTOR 3C POLYPEPTIDE 4 FAMILY"/>
    <property type="match status" value="1"/>
</dbReference>
<keyword evidence="2" id="KW-1185">Reference proteome</keyword>
<dbReference type="InterPro" id="IPR044230">
    <property type="entry name" value="GTF3C4"/>
</dbReference>
<organism evidence="1 2">
    <name type="scientific">Hordeum vulgare subsp. vulgare</name>
    <name type="common">Domesticated barley</name>
    <dbReference type="NCBI Taxonomy" id="112509"/>
    <lineage>
        <taxon>Eukaryota</taxon>
        <taxon>Viridiplantae</taxon>
        <taxon>Streptophyta</taxon>
        <taxon>Embryophyta</taxon>
        <taxon>Tracheophyta</taxon>
        <taxon>Spermatophyta</taxon>
        <taxon>Magnoliopsida</taxon>
        <taxon>Liliopsida</taxon>
        <taxon>Poales</taxon>
        <taxon>Poaceae</taxon>
        <taxon>BOP clade</taxon>
        <taxon>Pooideae</taxon>
        <taxon>Triticodae</taxon>
        <taxon>Triticeae</taxon>
        <taxon>Hordeinae</taxon>
        <taxon>Hordeum</taxon>
    </lineage>
</organism>
<dbReference type="PANTHER" id="PTHR15496:SF5">
    <property type="entry name" value="FACTOR IIIC PUTATIVE ZINC-FINGER DOMAIN-CONTAINING PROTEIN-RELATED"/>
    <property type="match status" value="1"/>
</dbReference>
<evidence type="ECO:0000313" key="1">
    <source>
        <dbReference type="EnsemblPlants" id="HORVU.MOREX.r3.3HG0283190.1"/>
    </source>
</evidence>
<dbReference type="Gramene" id="HORVU.MOREX.r3.3HG0283190.1">
    <property type="protein sequence ID" value="HORVU.MOREX.r3.3HG0283190.1"/>
    <property type="gene ID" value="HORVU.MOREX.r3.3HG0283190"/>
</dbReference>
<reference evidence="1" key="3">
    <citation type="submission" date="2022-01" db="UniProtKB">
        <authorList>
            <consortium name="EnsemblPlants"/>
        </authorList>
    </citation>
    <scope>IDENTIFICATION</scope>
    <source>
        <strain evidence="1">subsp. vulgare</strain>
    </source>
</reference>
<dbReference type="GO" id="GO:0000127">
    <property type="term" value="C:transcription factor TFIIIC complex"/>
    <property type="evidence" value="ECO:0000318"/>
    <property type="project" value="GO_Central"/>
</dbReference>
<dbReference type="GO" id="GO:0004402">
    <property type="term" value="F:histone acetyltransferase activity"/>
    <property type="evidence" value="ECO:0007669"/>
    <property type="project" value="InterPro"/>
</dbReference>
<name>M0W6Z5_HORVV</name>
<dbReference type="ExpressionAtlas" id="M0W6Z5">
    <property type="expression patterns" value="baseline"/>
</dbReference>
<dbReference type="GO" id="GO:0006384">
    <property type="term" value="P:transcription initiation at RNA polymerase III promoter"/>
    <property type="evidence" value="ECO:0007669"/>
    <property type="project" value="InterPro"/>
</dbReference>
<dbReference type="AlphaFoldDB" id="M0W6Z5"/>
<proteinExistence type="predicted"/>
<dbReference type="EnsemblPlants" id="HORVU.MOREX.r3.3HG0283190.1">
    <property type="protein sequence ID" value="HORVU.MOREX.r3.3HG0283190.1"/>
    <property type="gene ID" value="HORVU.MOREX.r3.3HG0283190"/>
</dbReference>
<evidence type="ECO:0000313" key="2">
    <source>
        <dbReference type="Proteomes" id="UP000011116"/>
    </source>
</evidence>
<dbReference type="Proteomes" id="UP000011116">
    <property type="component" value="Chromosome 3H"/>
</dbReference>
<sequence length="371" mass="41207">MIAVVRTLDPNLLDQMYQARTQKAVVEFIWIGGQFLGLPLEKGIHICSQQSATNFLWWGSNIFWSLKKYENGERELILWDIIVALQLLKKSAPTFLETLMHRWVSSLFSYDQCDSIIISHRSRNDVISKASLRKLHLLNIVCRKVMLSGRPQYSPGGEEGNNAATDLWTNLLVSSEAELQERLVAFTFASVLGRIAYLLKGAYNDNLWFPVGIGQMDSWVSMNSGEVHDQLKSLKSSIKDLGSRIDSVCEYSVEETCPYCSAPVRFESPDVAFCGSGDPAMVPAERHKLSRCAASMRLCSVLQPAWHCACCGGMVDKLVPETFFTMAASPLDADHDSESLCLSAHAVPLCPFCGITLQRSTPAFLLSVSPL</sequence>
<protein>
    <recommendedName>
        <fullName evidence="3">Transducin/WD40 repeat-like superfamily protein</fullName>
    </recommendedName>
</protein>
<accession>M0W6Z5</accession>
<evidence type="ECO:0008006" key="3">
    <source>
        <dbReference type="Google" id="ProtNLM"/>
    </source>
</evidence>
<reference evidence="1" key="2">
    <citation type="submission" date="2020-10" db="EMBL/GenBank/DDBJ databases">
        <authorList>
            <person name="Scholz U."/>
            <person name="Mascher M."/>
            <person name="Fiebig A."/>
        </authorList>
    </citation>
    <scope>NUCLEOTIDE SEQUENCE [LARGE SCALE GENOMIC DNA]</scope>
    <source>
        <strain evidence="1">cv. Morex</strain>
    </source>
</reference>